<accession>A0A915KMI8</accession>
<dbReference type="InterPro" id="IPR035974">
    <property type="entry name" value="Rap/Ran-GAP_sf"/>
</dbReference>
<dbReference type="InterPro" id="IPR003109">
    <property type="entry name" value="GoLoco_motif"/>
</dbReference>
<organism evidence="5 6">
    <name type="scientific">Romanomermis culicivorax</name>
    <name type="common">Nematode worm</name>
    <dbReference type="NCBI Taxonomy" id="13658"/>
    <lineage>
        <taxon>Eukaryota</taxon>
        <taxon>Metazoa</taxon>
        <taxon>Ecdysozoa</taxon>
        <taxon>Nematoda</taxon>
        <taxon>Enoplea</taxon>
        <taxon>Dorylaimia</taxon>
        <taxon>Mermithida</taxon>
        <taxon>Mermithoidea</taxon>
        <taxon>Mermithidae</taxon>
        <taxon>Romanomermis</taxon>
    </lineage>
</organism>
<protein>
    <submittedName>
        <fullName evidence="6">Rap-GAP domain-containing protein</fullName>
    </submittedName>
</protein>
<dbReference type="PANTHER" id="PTHR15711:SF32">
    <property type="entry name" value="RAP GTPASE ACTIVATING PROTEIN 1, ISOFORM H"/>
    <property type="match status" value="1"/>
</dbReference>
<dbReference type="AlphaFoldDB" id="A0A915KMI8"/>
<dbReference type="InterPro" id="IPR000331">
    <property type="entry name" value="Rap/Ran_GAP_dom"/>
</dbReference>
<keyword evidence="5" id="KW-1185">Reference proteome</keyword>
<dbReference type="Gene3D" id="3.40.50.11210">
    <property type="entry name" value="Rap/Ran-GAP"/>
    <property type="match status" value="1"/>
</dbReference>
<dbReference type="Pfam" id="PF02188">
    <property type="entry name" value="GoLoco"/>
    <property type="match status" value="1"/>
</dbReference>
<dbReference type="PANTHER" id="PTHR15711">
    <property type="entry name" value="RAP GTPASE-ACTIVATING PROTEIN"/>
    <property type="match status" value="1"/>
</dbReference>
<feature type="domain" description="Rap-GAP" evidence="4">
    <location>
        <begin position="314"/>
        <end position="531"/>
    </location>
</feature>
<dbReference type="InterPro" id="IPR050989">
    <property type="entry name" value="Rap1_Ran_GAP"/>
</dbReference>
<dbReference type="SMART" id="SM00390">
    <property type="entry name" value="GoLoco"/>
    <property type="match status" value="1"/>
</dbReference>
<dbReference type="OMA" id="WRCTSTE"/>
<feature type="compositionally biased region" description="Polar residues" evidence="3">
    <location>
        <begin position="665"/>
        <end position="690"/>
    </location>
</feature>
<evidence type="ECO:0000313" key="6">
    <source>
        <dbReference type="WBParaSite" id="nRc.2.0.1.t39991-RA"/>
    </source>
</evidence>
<dbReference type="PROSITE" id="PS50085">
    <property type="entry name" value="RAPGAP"/>
    <property type="match status" value="1"/>
</dbReference>
<feature type="region of interest" description="Disordered" evidence="3">
    <location>
        <begin position="635"/>
        <end position="739"/>
    </location>
</feature>
<dbReference type="GO" id="GO:0005737">
    <property type="term" value="C:cytoplasm"/>
    <property type="evidence" value="ECO:0007669"/>
    <property type="project" value="TreeGrafter"/>
</dbReference>
<dbReference type="Pfam" id="PF21022">
    <property type="entry name" value="Rap-GAP_dimer"/>
    <property type="match status" value="1"/>
</dbReference>
<evidence type="ECO:0000256" key="2">
    <source>
        <dbReference type="SAM" id="Coils"/>
    </source>
</evidence>
<dbReference type="FunFam" id="3.40.50.11210:FF:000001">
    <property type="entry name" value="Ral GTPase-activating protein subunit alpha-1 isoform 1"/>
    <property type="match status" value="1"/>
</dbReference>
<name>A0A915KMI8_ROMCU</name>
<feature type="coiled-coil region" evidence="2">
    <location>
        <begin position="767"/>
        <end position="822"/>
    </location>
</feature>
<dbReference type="Gene3D" id="6.10.140.210">
    <property type="match status" value="1"/>
</dbReference>
<dbReference type="WBParaSite" id="nRc.2.0.1.t39991-RA">
    <property type="protein sequence ID" value="nRc.2.0.1.t39991-RA"/>
    <property type="gene ID" value="nRc.2.0.1.g39991"/>
</dbReference>
<dbReference type="GO" id="GO:0005096">
    <property type="term" value="F:GTPase activator activity"/>
    <property type="evidence" value="ECO:0007669"/>
    <property type="project" value="UniProtKB-KW"/>
</dbReference>
<evidence type="ECO:0000256" key="3">
    <source>
        <dbReference type="SAM" id="MobiDB-lite"/>
    </source>
</evidence>
<dbReference type="Pfam" id="PF02145">
    <property type="entry name" value="Rap_GAP"/>
    <property type="match status" value="1"/>
</dbReference>
<evidence type="ECO:0000313" key="5">
    <source>
        <dbReference type="Proteomes" id="UP000887565"/>
    </source>
</evidence>
<reference evidence="6" key="1">
    <citation type="submission" date="2022-11" db="UniProtKB">
        <authorList>
            <consortium name="WormBaseParasite"/>
        </authorList>
    </citation>
    <scope>IDENTIFICATION</scope>
</reference>
<dbReference type="GO" id="GO:0051056">
    <property type="term" value="P:regulation of small GTPase mediated signal transduction"/>
    <property type="evidence" value="ECO:0007669"/>
    <property type="project" value="InterPro"/>
</dbReference>
<dbReference type="SUPFAM" id="SSF111347">
    <property type="entry name" value="Rap/Ran-GAP"/>
    <property type="match status" value="1"/>
</dbReference>
<keyword evidence="1" id="KW-0343">GTPase activation</keyword>
<evidence type="ECO:0000256" key="1">
    <source>
        <dbReference type="ARBA" id="ARBA00022468"/>
    </source>
</evidence>
<sequence>MTSAISIRQSNDDRGSSGVKRKFSLFAIDFVRMKFQKYGKNKIIKSTSLYEDTISRKQMSDGEIVCATHFEDGRSMTSGDSVYGSMKSPKLRYTGSSSMAPGLISDGKTQDFFLLIERLQGNRIEDQRCSLPGKKEKIHGNEAGEDFDPIEKVLQQGAPYPMLVMPPNGGYWIDGVTTSHVCLEDLATEPTCSSSLTPSPETTINKGSCKPYKLELDETSKSYRKYFLGKDHFNFYALDNIVGPLLLSVRTETISSQDHFRIILRSKGGTMHEIVPATCLGDLPTAARMAQLLCDEISTDKFHPVVFPKGSEMILNYDEHVLVNKYKFGIILQKFGQTKEEELFGNVTQDENFSEFLEFLGEKIKLKDFNGYRGGLDTSNGQTGEESVYAAFRGREIMFHVSTMLPYTMGDIQQLQRKRHIGNDIVAIVFQEENTPFVPDMITSNFLHSFIVIQPVKNANSGKTHYKIAVAARDDVPFFGPTLPAPGLYTKGQDFRNFLFTKLINAENACYKSEKFAKLAERTRCLLLEALYNKLKQMNIEHYGAILHPELLKLDNEIVSPTSGGLFNSMKKAISRNKSVVSNVSAASLNNESSADKDRKWQSFTAPRVHRNSEISKRSSLYQRRLLEGVDSGRNESSIIYPEDGNTSRAGVHVSRPRVEDPQHRSISPHSPLPSFTSNNSLHSNSDSRCNNNVRLNVRNHAHSPNSAKKGVESETSSLGSVELERDSDTGMESMSSSELPQNVTNIFCECCEDKERTITDEDYQKLNNLMHEMTQLKLEKRDLMKQNVTCKSDIEKLRNREAMLTESLSRANEEINKLRQLLKIPSGINS</sequence>
<keyword evidence="2" id="KW-0175">Coiled coil</keyword>
<dbReference type="PROSITE" id="PS50877">
    <property type="entry name" value="GOLOCO"/>
    <property type="match status" value="1"/>
</dbReference>
<proteinExistence type="predicted"/>
<dbReference type="Proteomes" id="UP000887565">
    <property type="component" value="Unplaced"/>
</dbReference>
<evidence type="ECO:0000259" key="4">
    <source>
        <dbReference type="PROSITE" id="PS50085"/>
    </source>
</evidence>